<evidence type="ECO:0000256" key="8">
    <source>
        <dbReference type="ARBA" id="ARBA00023224"/>
    </source>
</evidence>
<feature type="transmembrane region" description="Helical" evidence="10">
    <location>
        <begin position="479"/>
        <end position="499"/>
    </location>
</feature>
<feature type="compositionally biased region" description="Basic and acidic residues" evidence="9">
    <location>
        <begin position="372"/>
        <end position="391"/>
    </location>
</feature>
<organism evidence="12 13">
    <name type="scientific">Takifugu flavidus</name>
    <name type="common">sansaifugu</name>
    <dbReference type="NCBI Taxonomy" id="433684"/>
    <lineage>
        <taxon>Eukaryota</taxon>
        <taxon>Metazoa</taxon>
        <taxon>Chordata</taxon>
        <taxon>Craniata</taxon>
        <taxon>Vertebrata</taxon>
        <taxon>Euteleostomi</taxon>
        <taxon>Actinopterygii</taxon>
        <taxon>Neopterygii</taxon>
        <taxon>Teleostei</taxon>
        <taxon>Neoteleostei</taxon>
        <taxon>Acanthomorphata</taxon>
        <taxon>Eupercaria</taxon>
        <taxon>Tetraodontiformes</taxon>
        <taxon>Tetradontoidea</taxon>
        <taxon>Tetraodontidae</taxon>
        <taxon>Takifugu</taxon>
    </lineage>
</organism>
<feature type="compositionally biased region" description="Pro residues" evidence="9">
    <location>
        <begin position="424"/>
        <end position="434"/>
    </location>
</feature>
<keyword evidence="8" id="KW-0807">Transducer</keyword>
<dbReference type="AlphaFoldDB" id="A0A5C6PCB9"/>
<feature type="compositionally biased region" description="Polar residues" evidence="9">
    <location>
        <begin position="355"/>
        <end position="371"/>
    </location>
</feature>
<evidence type="ECO:0000256" key="2">
    <source>
        <dbReference type="ARBA" id="ARBA00022475"/>
    </source>
</evidence>
<dbReference type="Gene3D" id="1.20.1070.10">
    <property type="entry name" value="Rhodopsin 7-helix transmembrane proteins"/>
    <property type="match status" value="2"/>
</dbReference>
<sequence>MTPSHAHGWRPGNATFWEEYSDLAFVVANSVILLSVFSVGIAANAFVILAVCRQKSLQTSINALVVNLAVIDVLRCLIDCPVLLTIVITAYQRGRADPLVCDAQVASFSFSCCIQLLTLACISAERHQAIAQPFKTTQRRRRIMVLVPVTWVLAIAVAGFCQVFVKDSPVYMRCAGQRGRESYDTFGLYILFPLWAACFAVILGFYATIFLLVRSHNRKIFDKGVLHSKTDKGDSSRGNGEAVNGCDKSEQKQTLRGSVGQVEAETPAQTDSAGKGYPATLATAAEAPRCVPDGSDGKKHLKTTLEMTDLEGEGPPSTRVSTQSEEKTFKPEKLTSPAKKVEAPRTKEDAAAGHKSSSTNPQKVSSISDTETASKERVQIDKTPSEMKERSPQGPSSAHLPNPEPNLLMQQEGTKQSSSGEPSPAAPEEPPLPPVSTNVPETEAQKQKADVEGPVCMMPSKERRERASKNKESKLAKRAGYIIITFLVFWLPLIATILVNFLSQESQNLQNTTVQDVEILSVSVACITSLSDPIIYAAVNPQFRTEFSRLKNRAGSIFKRK</sequence>
<evidence type="ECO:0000256" key="5">
    <source>
        <dbReference type="ARBA" id="ARBA00023040"/>
    </source>
</evidence>
<dbReference type="PROSITE" id="PS50262">
    <property type="entry name" value="G_PROTEIN_RECEP_F1_2"/>
    <property type="match status" value="1"/>
</dbReference>
<evidence type="ECO:0000256" key="3">
    <source>
        <dbReference type="ARBA" id="ARBA00022692"/>
    </source>
</evidence>
<feature type="transmembrane region" description="Helical" evidence="10">
    <location>
        <begin position="143"/>
        <end position="165"/>
    </location>
</feature>
<feature type="domain" description="G-protein coupled receptors family 1 profile" evidence="11">
    <location>
        <begin position="43"/>
        <end position="536"/>
    </location>
</feature>
<evidence type="ECO:0000259" key="11">
    <source>
        <dbReference type="PROSITE" id="PS50262"/>
    </source>
</evidence>
<dbReference type="InterPro" id="IPR017452">
    <property type="entry name" value="GPCR_Rhodpsn_7TM"/>
</dbReference>
<reference evidence="12 13" key="1">
    <citation type="submission" date="2019-04" db="EMBL/GenBank/DDBJ databases">
        <title>Chromosome genome assembly for Takifugu flavidus.</title>
        <authorList>
            <person name="Xiao S."/>
        </authorList>
    </citation>
    <scope>NUCLEOTIDE SEQUENCE [LARGE SCALE GENOMIC DNA]</scope>
    <source>
        <strain evidence="12">HTHZ2018</strain>
        <tissue evidence="12">Muscle</tissue>
    </source>
</reference>
<gene>
    <name evidence="12" type="ORF">D4764_13G0005620</name>
</gene>
<dbReference type="GO" id="GO:0005886">
    <property type="term" value="C:plasma membrane"/>
    <property type="evidence" value="ECO:0007669"/>
    <property type="project" value="UniProtKB-SubCell"/>
</dbReference>
<dbReference type="InterPro" id="IPR000276">
    <property type="entry name" value="GPCR_Rhodpsn"/>
</dbReference>
<evidence type="ECO:0000256" key="4">
    <source>
        <dbReference type="ARBA" id="ARBA00022989"/>
    </source>
</evidence>
<dbReference type="PRINTS" id="PR00237">
    <property type="entry name" value="GPCRRHODOPSN"/>
</dbReference>
<feature type="region of interest" description="Disordered" evidence="9">
    <location>
        <begin position="229"/>
        <end position="276"/>
    </location>
</feature>
<dbReference type="EMBL" id="RHFK02000005">
    <property type="protein sequence ID" value="TWW75900.1"/>
    <property type="molecule type" value="Genomic_DNA"/>
</dbReference>
<evidence type="ECO:0000313" key="12">
    <source>
        <dbReference type="EMBL" id="TWW75900.1"/>
    </source>
</evidence>
<feature type="compositionally biased region" description="Basic and acidic residues" evidence="9">
    <location>
        <begin position="324"/>
        <end position="352"/>
    </location>
</feature>
<keyword evidence="7" id="KW-0675">Receptor</keyword>
<evidence type="ECO:0000256" key="7">
    <source>
        <dbReference type="ARBA" id="ARBA00023170"/>
    </source>
</evidence>
<dbReference type="GO" id="GO:0071875">
    <property type="term" value="P:adrenergic receptor signaling pathway"/>
    <property type="evidence" value="ECO:0007669"/>
    <property type="project" value="UniProtKB-ARBA"/>
</dbReference>
<keyword evidence="4 10" id="KW-1133">Transmembrane helix</keyword>
<proteinExistence type="predicted"/>
<protein>
    <recommendedName>
        <fullName evidence="11">G-protein coupled receptors family 1 profile domain-containing protein</fullName>
    </recommendedName>
</protein>
<comment type="subcellular location">
    <subcellularLocation>
        <location evidence="1">Cell membrane</location>
        <topology evidence="1">Multi-pass membrane protein</topology>
    </subcellularLocation>
</comment>
<keyword evidence="2" id="KW-1003">Cell membrane</keyword>
<evidence type="ECO:0000256" key="10">
    <source>
        <dbReference type="SAM" id="Phobius"/>
    </source>
</evidence>
<name>A0A5C6PCB9_9TELE</name>
<dbReference type="SMART" id="SM01381">
    <property type="entry name" value="7TM_GPCR_Srsx"/>
    <property type="match status" value="1"/>
</dbReference>
<accession>A0A5C6PCB9</accession>
<keyword evidence="5" id="KW-0297">G-protein coupled receptor</keyword>
<dbReference type="PANTHER" id="PTHR24248:SF129">
    <property type="entry name" value="G-PROTEIN COUPLED RECEPTORS FAMILY 1 PROFILE DOMAIN-CONTAINING PROTEIN"/>
    <property type="match status" value="1"/>
</dbReference>
<feature type="transmembrane region" description="Helical" evidence="10">
    <location>
        <begin position="23"/>
        <end position="52"/>
    </location>
</feature>
<dbReference type="Pfam" id="PF00001">
    <property type="entry name" value="7tm_1"/>
    <property type="match status" value="1"/>
</dbReference>
<feature type="transmembrane region" description="Helical" evidence="10">
    <location>
        <begin position="519"/>
        <end position="539"/>
    </location>
</feature>
<evidence type="ECO:0000313" key="13">
    <source>
        <dbReference type="Proteomes" id="UP000324091"/>
    </source>
</evidence>
<feature type="region of interest" description="Disordered" evidence="9">
    <location>
        <begin position="305"/>
        <end position="455"/>
    </location>
</feature>
<evidence type="ECO:0000256" key="9">
    <source>
        <dbReference type="SAM" id="MobiDB-lite"/>
    </source>
</evidence>
<evidence type="ECO:0000256" key="6">
    <source>
        <dbReference type="ARBA" id="ARBA00023136"/>
    </source>
</evidence>
<keyword evidence="6 10" id="KW-0472">Membrane</keyword>
<feature type="transmembrane region" description="Helical" evidence="10">
    <location>
        <begin position="185"/>
        <end position="213"/>
    </location>
</feature>
<evidence type="ECO:0000256" key="1">
    <source>
        <dbReference type="ARBA" id="ARBA00004651"/>
    </source>
</evidence>
<dbReference type="CDD" id="cd00637">
    <property type="entry name" value="7tm_classA_rhodopsin-like"/>
    <property type="match status" value="2"/>
</dbReference>
<dbReference type="PANTHER" id="PTHR24248">
    <property type="entry name" value="ADRENERGIC RECEPTOR-RELATED G-PROTEIN COUPLED RECEPTOR"/>
    <property type="match status" value="1"/>
</dbReference>
<dbReference type="Proteomes" id="UP000324091">
    <property type="component" value="Chromosome 13"/>
</dbReference>
<comment type="caution">
    <text evidence="12">The sequence shown here is derived from an EMBL/GenBank/DDBJ whole genome shotgun (WGS) entry which is preliminary data.</text>
</comment>
<keyword evidence="13" id="KW-1185">Reference proteome</keyword>
<dbReference type="GO" id="GO:0004930">
    <property type="term" value="F:G protein-coupled receptor activity"/>
    <property type="evidence" value="ECO:0007669"/>
    <property type="project" value="UniProtKB-KW"/>
</dbReference>
<dbReference type="SUPFAM" id="SSF81321">
    <property type="entry name" value="Family A G protein-coupled receptor-like"/>
    <property type="match status" value="1"/>
</dbReference>
<keyword evidence="3 10" id="KW-0812">Transmembrane</keyword>